<dbReference type="InterPro" id="IPR006671">
    <property type="entry name" value="Cyclin_N"/>
</dbReference>
<reference evidence="2 3" key="1">
    <citation type="submission" date="2024-10" db="EMBL/GenBank/DDBJ databases">
        <title>Updated reference genomes for cyclostephanoid diatoms.</title>
        <authorList>
            <person name="Roberts W.R."/>
            <person name="Alverson A.J."/>
        </authorList>
    </citation>
    <scope>NUCLEOTIDE SEQUENCE [LARGE SCALE GENOMIC DNA]</scope>
    <source>
        <strain evidence="2 3">AJA232-27</strain>
    </source>
</reference>
<dbReference type="PANTHER" id="PTHR10177">
    <property type="entry name" value="CYCLINS"/>
    <property type="match status" value="1"/>
</dbReference>
<dbReference type="Proteomes" id="UP001530293">
    <property type="component" value="Unassembled WGS sequence"/>
</dbReference>
<dbReference type="Gene3D" id="1.10.472.10">
    <property type="entry name" value="Cyclin-like"/>
    <property type="match status" value="2"/>
</dbReference>
<comment type="caution">
    <text evidence="2">The sequence shown here is derived from an EMBL/GenBank/DDBJ whole genome shotgun (WGS) entry which is preliminary data.</text>
</comment>
<feature type="domain" description="Cyclin N-terminal" evidence="1">
    <location>
        <begin position="23"/>
        <end position="157"/>
    </location>
</feature>
<dbReference type="Pfam" id="PF00134">
    <property type="entry name" value="Cyclin_N"/>
    <property type="match status" value="1"/>
</dbReference>
<evidence type="ECO:0000313" key="2">
    <source>
        <dbReference type="EMBL" id="KAL3759688.1"/>
    </source>
</evidence>
<dbReference type="AlphaFoldDB" id="A0ABD3M7I3"/>
<evidence type="ECO:0000313" key="3">
    <source>
        <dbReference type="Proteomes" id="UP001530293"/>
    </source>
</evidence>
<dbReference type="InterPro" id="IPR036915">
    <property type="entry name" value="Cyclin-like_sf"/>
</dbReference>
<dbReference type="InterPro" id="IPR039361">
    <property type="entry name" value="Cyclin"/>
</dbReference>
<evidence type="ECO:0000259" key="1">
    <source>
        <dbReference type="Pfam" id="PF00134"/>
    </source>
</evidence>
<gene>
    <name evidence="2" type="ORF">ACHAWU_009835</name>
</gene>
<name>A0ABD3M7I3_9STRA</name>
<accession>A0ABD3M7I3</accession>
<dbReference type="SUPFAM" id="SSF47954">
    <property type="entry name" value="Cyclin-like"/>
    <property type="match status" value="1"/>
</dbReference>
<sequence>MKLESSNSKLSWIDMSIAESLAVLMQKERTVYRSCDYLHNGALGLQGVLDEEDRTKMVEWCYSVVDICQLERESVAMAMEMVDRFLSKKSNVAIDVLVGDRIQFQLLTLTALYVSIKMSMKIVLGSEFFSIISRDLYAVKEIEAMEKILLEELSWYITAPTCVQMSHHILSLISTHTTLSKTTLTTILNEVEYQAEYSVRDYYFVTQRPSTVAIAAILNTTLDRFDKHESEDIARAVFTVMSNAAEFESMDIILATRKKLHSLVYGHGNTAGDCEETDDQWYLY</sequence>
<protein>
    <recommendedName>
        <fullName evidence="1">Cyclin N-terminal domain-containing protein</fullName>
    </recommendedName>
</protein>
<keyword evidence="3" id="KW-1185">Reference proteome</keyword>
<dbReference type="EMBL" id="JALLBG020000199">
    <property type="protein sequence ID" value="KAL3759688.1"/>
    <property type="molecule type" value="Genomic_DNA"/>
</dbReference>
<dbReference type="FunFam" id="1.10.472.10:FF:000093">
    <property type="entry name" value="Predicted protein"/>
    <property type="match status" value="1"/>
</dbReference>
<organism evidence="2 3">
    <name type="scientific">Discostella pseudostelligera</name>
    <dbReference type="NCBI Taxonomy" id="259834"/>
    <lineage>
        <taxon>Eukaryota</taxon>
        <taxon>Sar</taxon>
        <taxon>Stramenopiles</taxon>
        <taxon>Ochrophyta</taxon>
        <taxon>Bacillariophyta</taxon>
        <taxon>Coscinodiscophyceae</taxon>
        <taxon>Thalassiosirophycidae</taxon>
        <taxon>Stephanodiscales</taxon>
        <taxon>Stephanodiscaceae</taxon>
        <taxon>Discostella</taxon>
    </lineage>
</organism>
<proteinExistence type="predicted"/>